<reference evidence="1" key="1">
    <citation type="submission" date="2020-08" db="EMBL/GenBank/DDBJ databases">
        <title>Genome sequencing and assembly of the red palm weevil Rhynchophorus ferrugineus.</title>
        <authorList>
            <person name="Dias G.B."/>
            <person name="Bergman C.M."/>
            <person name="Manee M."/>
        </authorList>
    </citation>
    <scope>NUCLEOTIDE SEQUENCE</scope>
    <source>
        <strain evidence="1">AA-2017</strain>
        <tissue evidence="1">Whole larva</tissue>
    </source>
</reference>
<evidence type="ECO:0000313" key="1">
    <source>
        <dbReference type="EMBL" id="KAF7272794.1"/>
    </source>
</evidence>
<sequence length="101" mass="11684">MIGTPGCKSFGHRTSLILGHKSRTEKSHRTHNVALFGRSPKLRTVRGVKRLRLFDPFRPVFADSLHERSYFKDDDDDNESVQFITLNTSTNKKRSPFHILM</sequence>
<dbReference type="AlphaFoldDB" id="A0A834I4H6"/>
<accession>A0A834I4H6</accession>
<dbReference type="Proteomes" id="UP000625711">
    <property type="component" value="Unassembled WGS sequence"/>
</dbReference>
<organism evidence="1 2">
    <name type="scientific">Rhynchophorus ferrugineus</name>
    <name type="common">Red palm weevil</name>
    <name type="synonym">Curculio ferrugineus</name>
    <dbReference type="NCBI Taxonomy" id="354439"/>
    <lineage>
        <taxon>Eukaryota</taxon>
        <taxon>Metazoa</taxon>
        <taxon>Ecdysozoa</taxon>
        <taxon>Arthropoda</taxon>
        <taxon>Hexapoda</taxon>
        <taxon>Insecta</taxon>
        <taxon>Pterygota</taxon>
        <taxon>Neoptera</taxon>
        <taxon>Endopterygota</taxon>
        <taxon>Coleoptera</taxon>
        <taxon>Polyphaga</taxon>
        <taxon>Cucujiformia</taxon>
        <taxon>Curculionidae</taxon>
        <taxon>Dryophthorinae</taxon>
        <taxon>Rhynchophorus</taxon>
    </lineage>
</organism>
<comment type="caution">
    <text evidence="1">The sequence shown here is derived from an EMBL/GenBank/DDBJ whole genome shotgun (WGS) entry which is preliminary data.</text>
</comment>
<proteinExistence type="predicted"/>
<name>A0A834I4H6_RHYFE</name>
<protein>
    <submittedName>
        <fullName evidence="1">Uncharacterized protein</fullName>
    </submittedName>
</protein>
<evidence type="ECO:0000313" key="2">
    <source>
        <dbReference type="Proteomes" id="UP000625711"/>
    </source>
</evidence>
<dbReference type="EMBL" id="JAACXV010013694">
    <property type="protein sequence ID" value="KAF7272794.1"/>
    <property type="molecule type" value="Genomic_DNA"/>
</dbReference>
<gene>
    <name evidence="1" type="ORF">GWI33_014451</name>
</gene>
<keyword evidence="2" id="KW-1185">Reference proteome</keyword>